<organism evidence="5 6">
    <name type="scientific">Cinchona calisaya</name>
    <dbReference type="NCBI Taxonomy" id="153742"/>
    <lineage>
        <taxon>Eukaryota</taxon>
        <taxon>Viridiplantae</taxon>
        <taxon>Streptophyta</taxon>
        <taxon>Embryophyta</taxon>
        <taxon>Tracheophyta</taxon>
        <taxon>Spermatophyta</taxon>
        <taxon>Magnoliopsida</taxon>
        <taxon>eudicotyledons</taxon>
        <taxon>Gunneridae</taxon>
        <taxon>Pentapetalae</taxon>
        <taxon>asterids</taxon>
        <taxon>lamiids</taxon>
        <taxon>Gentianales</taxon>
        <taxon>Rubiaceae</taxon>
        <taxon>Cinchonoideae</taxon>
        <taxon>Cinchoneae</taxon>
        <taxon>Cinchona</taxon>
    </lineage>
</organism>
<evidence type="ECO:0000256" key="4">
    <source>
        <dbReference type="SAM" id="MobiDB-lite"/>
    </source>
</evidence>
<keyword evidence="2" id="KW-0677">Repeat</keyword>
<dbReference type="InterPro" id="IPR052254">
    <property type="entry name" value="CUL4-DDB1_E3_ligase_receptor"/>
</dbReference>
<accession>A0ABD2ZUT8</accession>
<evidence type="ECO:0008006" key="7">
    <source>
        <dbReference type="Google" id="ProtNLM"/>
    </source>
</evidence>
<dbReference type="Proteomes" id="UP001630127">
    <property type="component" value="Unassembled WGS sequence"/>
</dbReference>
<dbReference type="PROSITE" id="PS50082">
    <property type="entry name" value="WD_REPEATS_2"/>
    <property type="match status" value="1"/>
</dbReference>
<evidence type="ECO:0000256" key="3">
    <source>
        <dbReference type="PROSITE-ProRule" id="PRU00221"/>
    </source>
</evidence>
<dbReference type="Pfam" id="PF23761">
    <property type="entry name" value="Beta-prop_DCAF4"/>
    <property type="match status" value="1"/>
</dbReference>
<feature type="repeat" description="WD" evidence="3">
    <location>
        <begin position="412"/>
        <end position="443"/>
    </location>
</feature>
<proteinExistence type="predicted"/>
<keyword evidence="1 3" id="KW-0853">WD repeat</keyword>
<evidence type="ECO:0000256" key="2">
    <source>
        <dbReference type="ARBA" id="ARBA00022737"/>
    </source>
</evidence>
<dbReference type="InterPro" id="IPR036322">
    <property type="entry name" value="WD40_repeat_dom_sf"/>
</dbReference>
<reference evidence="5 6" key="1">
    <citation type="submission" date="2024-11" db="EMBL/GenBank/DDBJ databases">
        <title>A near-complete genome assembly of Cinchona calisaya.</title>
        <authorList>
            <person name="Lian D.C."/>
            <person name="Zhao X.W."/>
            <person name="Wei L."/>
        </authorList>
    </citation>
    <scope>NUCLEOTIDE SEQUENCE [LARGE SCALE GENOMIC DNA]</scope>
    <source>
        <tissue evidence="5">Nenye</tissue>
    </source>
</reference>
<evidence type="ECO:0000313" key="6">
    <source>
        <dbReference type="Proteomes" id="UP001630127"/>
    </source>
</evidence>
<dbReference type="AlphaFoldDB" id="A0ABD2ZUT8"/>
<dbReference type="PANTHER" id="PTHR44472">
    <property type="entry name" value="DDB1- AND CUL4-ASSOCIATED FACTOR 4-RELATED"/>
    <property type="match status" value="1"/>
</dbReference>
<dbReference type="SMART" id="SM00320">
    <property type="entry name" value="WD40"/>
    <property type="match status" value="4"/>
</dbReference>
<evidence type="ECO:0000256" key="1">
    <source>
        <dbReference type="ARBA" id="ARBA00022574"/>
    </source>
</evidence>
<sequence length="498" mass="55197">MPKEIPGFYYDEEKNRYFPIKGPIPGSSRKRKSKSSAAENSENSASETGQARKRQNSIETRSKLLQFRELCGNIIPYRKGRLNFQTAYQNKIVSQPLVWKYDETKKKVDNIVEQIGLDIFTPAGLVGTDVLMTGGLNGALSLFQVGKVGQEFHDEVKCVPSRVWPVSTGQQAECTVPRNLWLPIRTSKNLPSDVSSIKKLQLASDGSLRRNVLVTTMGSGTSRGVAYILDLTAPLDYYANTSLVIQQLASFESTIWNADCNCNGNKVAIGTNLGAFLIDVDSGASTQVLRCNSDVLCLQLDSSENIILCGLRSGTIVTVDARQKYQEFSSQYQNPHGYRGSSRSKLRRNVHSSCKISMPSSISCLTSLNLYDHHFLASSMDGSIKLYDQRLMQKGAIQSYEGNVNSHTRIQLGVDPSERFVVSGGEDCKLRLWSIKSSEMLFEGQFTSSVPSVVCWPKTGDLARPPGALLPDDCDYWLNHQLGVWLGSGEGLFYMDWC</sequence>
<dbReference type="InterPro" id="IPR015943">
    <property type="entry name" value="WD40/YVTN_repeat-like_dom_sf"/>
</dbReference>
<dbReference type="PANTHER" id="PTHR44472:SF1">
    <property type="entry name" value="DDB1 AND CUL4 ASSOCIATED FACTOR 4"/>
    <property type="match status" value="1"/>
</dbReference>
<keyword evidence="6" id="KW-1185">Reference proteome</keyword>
<evidence type="ECO:0000313" key="5">
    <source>
        <dbReference type="EMBL" id="KAL3523194.1"/>
    </source>
</evidence>
<name>A0ABD2ZUT8_9GENT</name>
<protein>
    <recommendedName>
        <fullName evidence="7">DDB1- and CUL4-associated factor 4</fullName>
    </recommendedName>
</protein>
<dbReference type="InterPro" id="IPR001680">
    <property type="entry name" value="WD40_rpt"/>
</dbReference>
<comment type="caution">
    <text evidence="5">The sequence shown here is derived from an EMBL/GenBank/DDBJ whole genome shotgun (WGS) entry which is preliminary data.</text>
</comment>
<gene>
    <name evidence="5" type="ORF">ACH5RR_016028</name>
</gene>
<feature type="region of interest" description="Disordered" evidence="4">
    <location>
        <begin position="17"/>
        <end position="57"/>
    </location>
</feature>
<dbReference type="Gene3D" id="2.130.10.10">
    <property type="entry name" value="YVTN repeat-like/Quinoprotein amine dehydrogenase"/>
    <property type="match status" value="1"/>
</dbReference>
<dbReference type="SUPFAM" id="SSF50978">
    <property type="entry name" value="WD40 repeat-like"/>
    <property type="match status" value="1"/>
</dbReference>
<feature type="compositionally biased region" description="Low complexity" evidence="4">
    <location>
        <begin position="35"/>
        <end position="47"/>
    </location>
</feature>
<dbReference type="EMBL" id="JBJUIK010000007">
    <property type="protein sequence ID" value="KAL3523194.1"/>
    <property type="molecule type" value="Genomic_DNA"/>
</dbReference>